<reference evidence="2 3" key="1">
    <citation type="submission" date="2016-07" db="EMBL/GenBank/DDBJ databases">
        <title>Pervasive Adenine N6-methylation of Active Genes in Fungi.</title>
        <authorList>
            <consortium name="DOE Joint Genome Institute"/>
            <person name="Mondo S.J."/>
            <person name="Dannebaum R.O."/>
            <person name="Kuo R.C."/>
            <person name="Labutti K."/>
            <person name="Haridas S."/>
            <person name="Kuo A."/>
            <person name="Salamov A."/>
            <person name="Ahrendt S.R."/>
            <person name="Lipzen A."/>
            <person name="Sullivan W."/>
            <person name="Andreopoulos W.B."/>
            <person name="Clum A."/>
            <person name="Lindquist E."/>
            <person name="Daum C."/>
            <person name="Ramamoorthy G.K."/>
            <person name="Gryganskyi A."/>
            <person name="Culley D."/>
            <person name="Magnuson J.K."/>
            <person name="James T.Y."/>
            <person name="O'Malley M.A."/>
            <person name="Stajich J.E."/>
            <person name="Spatafora J.W."/>
            <person name="Visel A."/>
            <person name="Grigoriev I.V."/>
        </authorList>
    </citation>
    <scope>NUCLEOTIDE SEQUENCE [LARGE SCALE GENOMIC DNA]</scope>
    <source>
        <strain evidence="2 3">CBS 931.73</strain>
    </source>
</reference>
<dbReference type="Gene3D" id="2.130.10.10">
    <property type="entry name" value="YVTN repeat-like/Quinoprotein amine dehydrogenase"/>
    <property type="match status" value="1"/>
</dbReference>
<feature type="region of interest" description="Disordered" evidence="1">
    <location>
        <begin position="236"/>
        <end position="264"/>
    </location>
</feature>
<feature type="region of interest" description="Disordered" evidence="1">
    <location>
        <begin position="294"/>
        <end position="316"/>
    </location>
</feature>
<dbReference type="EMBL" id="MCFE01000090">
    <property type="protein sequence ID" value="ORX99915.1"/>
    <property type="molecule type" value="Genomic_DNA"/>
</dbReference>
<dbReference type="AlphaFoldDB" id="A0A1Y1YPK9"/>
<accession>A0A1Y1YPK9</accession>
<protein>
    <recommendedName>
        <fullName evidence="4">WD40 repeat-like protein</fullName>
    </recommendedName>
</protein>
<comment type="caution">
    <text evidence="2">The sequence shown here is derived from an EMBL/GenBank/DDBJ whole genome shotgun (WGS) entry which is preliminary data.</text>
</comment>
<gene>
    <name evidence="2" type="ORF">K493DRAFT_406048</name>
</gene>
<dbReference type="SUPFAM" id="SSF50978">
    <property type="entry name" value="WD40 repeat-like"/>
    <property type="match status" value="1"/>
</dbReference>
<proteinExistence type="predicted"/>
<keyword evidence="3" id="KW-1185">Reference proteome</keyword>
<feature type="region of interest" description="Disordered" evidence="1">
    <location>
        <begin position="67"/>
        <end position="174"/>
    </location>
</feature>
<feature type="compositionally biased region" description="Polar residues" evidence="1">
    <location>
        <begin position="100"/>
        <end position="124"/>
    </location>
</feature>
<feature type="compositionally biased region" description="Basic residues" evidence="1">
    <location>
        <begin position="245"/>
        <end position="254"/>
    </location>
</feature>
<evidence type="ECO:0000313" key="2">
    <source>
        <dbReference type="EMBL" id="ORX99915.1"/>
    </source>
</evidence>
<name>A0A1Y1YPK9_9FUNG</name>
<organism evidence="2 3">
    <name type="scientific">Basidiobolus meristosporus CBS 931.73</name>
    <dbReference type="NCBI Taxonomy" id="1314790"/>
    <lineage>
        <taxon>Eukaryota</taxon>
        <taxon>Fungi</taxon>
        <taxon>Fungi incertae sedis</taxon>
        <taxon>Zoopagomycota</taxon>
        <taxon>Entomophthoromycotina</taxon>
        <taxon>Basidiobolomycetes</taxon>
        <taxon>Basidiobolales</taxon>
        <taxon>Basidiobolaceae</taxon>
        <taxon>Basidiobolus</taxon>
    </lineage>
</organism>
<evidence type="ECO:0008006" key="4">
    <source>
        <dbReference type="Google" id="ProtNLM"/>
    </source>
</evidence>
<dbReference type="InParanoid" id="A0A1Y1YPK9"/>
<feature type="compositionally biased region" description="Polar residues" evidence="1">
    <location>
        <begin position="145"/>
        <end position="164"/>
    </location>
</feature>
<dbReference type="Proteomes" id="UP000193498">
    <property type="component" value="Unassembled WGS sequence"/>
</dbReference>
<evidence type="ECO:0000313" key="3">
    <source>
        <dbReference type="Proteomes" id="UP000193498"/>
    </source>
</evidence>
<sequence length="673" mass="74769">MASNLVKPTPNCKDRNALKYYADAIKQYSAIKKERPLTPEETVTYKRILEKIRFKMANTLEKVQAKYSTRKRGETPDLFSSNDTRESPSRCGSFVGSLPSVYSSTGENSMTENELESGSISRSTTDIKLEDTVGECPGPLEKQPSVMTTETDSSYTSRHSSFSGPSKRKSKEVELLTTPSSVELRAQQNKRTTDLKRALIVSALESLGNTEWERFKRPFTLPTHIIDDANRYKELQMRKSASSSSKKRRNSAKRKAGEKAARESLQATPVQYYSEAKTHQVAVVITPRKRTSEEYQAPVAGSAGEGTVTPNHPNVAQGSTSLVESVAMSPLKQGSASFQCISQRMKVSQIVISSQKFLIAVDTAEKLCVWKFASNRSTYSWDEIFTYTYPNYRTLFRTIIFTRSDEFLIVTEIINIVRPNESDAYYMRITTINLSLETHTSVNLPISLNISRLKELPVAVPNHQSKLIVSSGELGELVIYHFEEDWSILISDIPLPKSNTATSAIVSVKLVENEPSLIVGTSSNSVTLWNIDKCSLLHSIPFPDDIAFQSIPKCISAVSPIKYVRMKAMARTINEPLVIIMVADVCHGQGPKATTQVESCQQYILYQGQLNHLGSLESCSSITSLSTSQKCVVGCVNDTDVVLWNKNSGRIISTLKLTTDESTVSPFIIKTCT</sequence>
<dbReference type="InterPro" id="IPR015943">
    <property type="entry name" value="WD40/YVTN_repeat-like_dom_sf"/>
</dbReference>
<evidence type="ECO:0000256" key="1">
    <source>
        <dbReference type="SAM" id="MobiDB-lite"/>
    </source>
</evidence>
<dbReference type="InterPro" id="IPR036322">
    <property type="entry name" value="WD40_repeat_dom_sf"/>
</dbReference>